<proteinExistence type="predicted"/>
<organism evidence="1 2">
    <name type="scientific">Taxus chinensis</name>
    <name type="common">Chinese yew</name>
    <name type="synonym">Taxus wallichiana var. chinensis</name>
    <dbReference type="NCBI Taxonomy" id="29808"/>
    <lineage>
        <taxon>Eukaryota</taxon>
        <taxon>Viridiplantae</taxon>
        <taxon>Streptophyta</taxon>
        <taxon>Embryophyta</taxon>
        <taxon>Tracheophyta</taxon>
        <taxon>Spermatophyta</taxon>
        <taxon>Pinopsida</taxon>
        <taxon>Pinidae</taxon>
        <taxon>Conifers II</taxon>
        <taxon>Cupressales</taxon>
        <taxon>Taxaceae</taxon>
        <taxon>Taxus</taxon>
    </lineage>
</organism>
<dbReference type="Proteomes" id="UP000824469">
    <property type="component" value="Unassembled WGS sequence"/>
</dbReference>
<keyword evidence="2" id="KW-1185">Reference proteome</keyword>
<dbReference type="AlphaFoldDB" id="A0AA38C931"/>
<comment type="caution">
    <text evidence="1">The sequence shown here is derived from an EMBL/GenBank/DDBJ whole genome shotgun (WGS) entry which is preliminary data.</text>
</comment>
<protein>
    <submittedName>
        <fullName evidence="1">Uncharacterized protein</fullName>
    </submittedName>
</protein>
<sequence length="79" mass="8713">APCYSVQSRRMCLATVKFTLLQPMILRTVGSLIRSMRPLIMGCAKPALPVVLRVMITAMRSAQMVARVEGDFTEDSCGH</sequence>
<evidence type="ECO:0000313" key="1">
    <source>
        <dbReference type="EMBL" id="KAH9296312.1"/>
    </source>
</evidence>
<name>A0AA38C931_TAXCH</name>
<dbReference type="EMBL" id="JAHRHJ020000011">
    <property type="protein sequence ID" value="KAH9296312.1"/>
    <property type="molecule type" value="Genomic_DNA"/>
</dbReference>
<feature type="non-terminal residue" evidence="1">
    <location>
        <position position="79"/>
    </location>
</feature>
<evidence type="ECO:0000313" key="2">
    <source>
        <dbReference type="Proteomes" id="UP000824469"/>
    </source>
</evidence>
<accession>A0AA38C931</accession>
<reference evidence="1 2" key="1">
    <citation type="journal article" date="2021" name="Nat. Plants">
        <title>The Taxus genome provides insights into paclitaxel biosynthesis.</title>
        <authorList>
            <person name="Xiong X."/>
            <person name="Gou J."/>
            <person name="Liao Q."/>
            <person name="Li Y."/>
            <person name="Zhou Q."/>
            <person name="Bi G."/>
            <person name="Li C."/>
            <person name="Du R."/>
            <person name="Wang X."/>
            <person name="Sun T."/>
            <person name="Guo L."/>
            <person name="Liang H."/>
            <person name="Lu P."/>
            <person name="Wu Y."/>
            <person name="Zhang Z."/>
            <person name="Ro D.K."/>
            <person name="Shang Y."/>
            <person name="Huang S."/>
            <person name="Yan J."/>
        </authorList>
    </citation>
    <scope>NUCLEOTIDE SEQUENCE [LARGE SCALE GENOMIC DNA]</scope>
    <source>
        <strain evidence="1">Ta-2019</strain>
    </source>
</reference>
<gene>
    <name evidence="1" type="ORF">KI387_039900</name>
</gene>
<feature type="non-terminal residue" evidence="1">
    <location>
        <position position="1"/>
    </location>
</feature>